<dbReference type="NCBIfam" id="TIGR01509">
    <property type="entry name" value="HAD-SF-IA-v3"/>
    <property type="match status" value="1"/>
</dbReference>
<dbReference type="Gene3D" id="3.40.50.1000">
    <property type="entry name" value="HAD superfamily/HAD-like"/>
    <property type="match status" value="1"/>
</dbReference>
<sequence length="220" mass="24762">MIKAVLFDMDGLMFDTERLYGKAWQNAAILQGCRISDEAILKIKGANRALVYEILRADAGDEFDIENGRDAREEYIVSHIREYGITKKKGLDNLLKYLKENNIKTCLATSTKREVAIKYLKMADVYDYFDDFTCGDEIKNGKPAPDIFLKAADKVKTDIGQSLVLEDSINGLNAGITAGARVIMVPDTIEPTDEIRKKVDDVKDDLDEVIDWISKENKEA</sequence>
<dbReference type="EMBL" id="RRCO01000003">
    <property type="protein sequence ID" value="RRJ25443.1"/>
    <property type="molecule type" value="Genomic_DNA"/>
</dbReference>
<comment type="caution">
    <text evidence="1">The sequence shown here is derived from an EMBL/GenBank/DDBJ whole genome shotgun (WGS) entry which is preliminary data.</text>
</comment>
<proteinExistence type="predicted"/>
<name>A0A3P3QYP4_9FIRM</name>
<dbReference type="SFLD" id="SFLDG01129">
    <property type="entry name" value="C1.5:_HAD__Beta-PGM__Phosphata"/>
    <property type="match status" value="1"/>
</dbReference>
<dbReference type="Gene3D" id="1.10.150.240">
    <property type="entry name" value="Putative phosphatase, domain 2"/>
    <property type="match status" value="1"/>
</dbReference>
<evidence type="ECO:0000313" key="1">
    <source>
        <dbReference type="EMBL" id="RRJ25443.1"/>
    </source>
</evidence>
<gene>
    <name evidence="1" type="ORF">EHV10_07290</name>
</gene>
<dbReference type="InterPro" id="IPR041492">
    <property type="entry name" value="HAD_2"/>
</dbReference>
<organism evidence="1 2">
    <name type="scientific">Lachnoanaerobaculum gingivalis</name>
    <dbReference type="NCBI Taxonomy" id="2490855"/>
    <lineage>
        <taxon>Bacteria</taxon>
        <taxon>Bacillati</taxon>
        <taxon>Bacillota</taxon>
        <taxon>Clostridia</taxon>
        <taxon>Lachnospirales</taxon>
        <taxon>Lachnospiraceae</taxon>
        <taxon>Lachnoanaerobaculum</taxon>
    </lineage>
</organism>
<dbReference type="SFLD" id="SFLDS00003">
    <property type="entry name" value="Haloacid_Dehalogenase"/>
    <property type="match status" value="1"/>
</dbReference>
<dbReference type="OrthoDB" id="9797743at2"/>
<dbReference type="InterPro" id="IPR023214">
    <property type="entry name" value="HAD_sf"/>
</dbReference>
<dbReference type="AlphaFoldDB" id="A0A3P3QYP4"/>
<accession>A0A3P3QYP4</accession>
<dbReference type="SUPFAM" id="SSF56784">
    <property type="entry name" value="HAD-like"/>
    <property type="match status" value="1"/>
</dbReference>
<dbReference type="RefSeq" id="WP_128674081.1">
    <property type="nucleotide sequence ID" value="NZ_RRCO01000003.1"/>
</dbReference>
<dbReference type="PANTHER" id="PTHR18901">
    <property type="entry name" value="2-DEOXYGLUCOSE-6-PHOSPHATE PHOSPHATASE 2"/>
    <property type="match status" value="1"/>
</dbReference>
<protein>
    <submittedName>
        <fullName evidence="1">HAD family phosphatase</fullName>
    </submittedName>
</protein>
<dbReference type="InterPro" id="IPR036412">
    <property type="entry name" value="HAD-like_sf"/>
</dbReference>
<dbReference type="InterPro" id="IPR006439">
    <property type="entry name" value="HAD-SF_hydro_IA"/>
</dbReference>
<dbReference type="PANTHER" id="PTHR18901:SF38">
    <property type="entry name" value="PSEUDOURIDINE-5'-PHOSPHATASE"/>
    <property type="match status" value="1"/>
</dbReference>
<dbReference type="PROSITE" id="PS51257">
    <property type="entry name" value="PROKAR_LIPOPROTEIN"/>
    <property type="match status" value="1"/>
</dbReference>
<dbReference type="Proteomes" id="UP000272490">
    <property type="component" value="Unassembled WGS sequence"/>
</dbReference>
<dbReference type="InterPro" id="IPR023198">
    <property type="entry name" value="PGP-like_dom2"/>
</dbReference>
<evidence type="ECO:0000313" key="2">
    <source>
        <dbReference type="Proteomes" id="UP000272490"/>
    </source>
</evidence>
<dbReference type="NCBIfam" id="TIGR01549">
    <property type="entry name" value="HAD-SF-IA-v1"/>
    <property type="match status" value="1"/>
</dbReference>
<keyword evidence="2" id="KW-1185">Reference proteome</keyword>
<reference evidence="1 2" key="1">
    <citation type="submission" date="2018-11" db="EMBL/GenBank/DDBJ databases">
        <title>Genome sequencing of Lachnoanaerobaculum sp. KCOM 2030 (= ChDC B114).</title>
        <authorList>
            <person name="Kook J.-K."/>
            <person name="Park S.-N."/>
            <person name="Lim Y.K."/>
        </authorList>
    </citation>
    <scope>NUCLEOTIDE SEQUENCE [LARGE SCALE GENOMIC DNA]</scope>
    <source>
        <strain evidence="1 2">KCOM 2030</strain>
    </source>
</reference>
<dbReference type="Pfam" id="PF13419">
    <property type="entry name" value="HAD_2"/>
    <property type="match status" value="1"/>
</dbReference>